<dbReference type="Proteomes" id="UP001347796">
    <property type="component" value="Unassembled WGS sequence"/>
</dbReference>
<reference evidence="2 3" key="1">
    <citation type="submission" date="2024-01" db="EMBL/GenBank/DDBJ databases">
        <title>The genome of the rayed Mediterranean limpet Patella caerulea (Linnaeus, 1758).</title>
        <authorList>
            <person name="Anh-Thu Weber A."/>
            <person name="Halstead-Nussloch G."/>
        </authorList>
    </citation>
    <scope>NUCLEOTIDE SEQUENCE [LARGE SCALE GENOMIC DNA]</scope>
    <source>
        <strain evidence="2">AATW-2023a</strain>
        <tissue evidence="2">Whole specimen</tissue>
    </source>
</reference>
<organism evidence="2 3">
    <name type="scientific">Patella caerulea</name>
    <name type="common">Rayed Mediterranean limpet</name>
    <dbReference type="NCBI Taxonomy" id="87958"/>
    <lineage>
        <taxon>Eukaryota</taxon>
        <taxon>Metazoa</taxon>
        <taxon>Spiralia</taxon>
        <taxon>Lophotrochozoa</taxon>
        <taxon>Mollusca</taxon>
        <taxon>Gastropoda</taxon>
        <taxon>Patellogastropoda</taxon>
        <taxon>Patelloidea</taxon>
        <taxon>Patellidae</taxon>
        <taxon>Patella</taxon>
    </lineage>
</organism>
<feature type="chain" id="PRO_5042975174" evidence="1">
    <location>
        <begin position="20"/>
        <end position="159"/>
    </location>
</feature>
<keyword evidence="1" id="KW-0732">Signal</keyword>
<dbReference type="EMBL" id="JAZGQO010000007">
    <property type="protein sequence ID" value="KAK6180918.1"/>
    <property type="molecule type" value="Genomic_DNA"/>
</dbReference>
<comment type="caution">
    <text evidence="2">The sequence shown here is derived from an EMBL/GenBank/DDBJ whole genome shotgun (WGS) entry which is preliminary data.</text>
</comment>
<gene>
    <name evidence="2" type="ORF">SNE40_008883</name>
</gene>
<sequence>MIVPVVFIWLLSASSLAMSISPTPPPPLPCICGDGKRIYPGETHRESDCYTCFCTVEYGAVSFPDSCPSIECVDFDNTPDDGICCPPCPNGPNCQVVVNGVRHIIPDNGTVPFGGGTCTCPPFTQRAYHTLDYHLSIYVPRTADCEPPTPPPTSPTSVS</sequence>
<protein>
    <submittedName>
        <fullName evidence="2">Uncharacterized protein</fullName>
    </submittedName>
</protein>
<proteinExistence type="predicted"/>
<evidence type="ECO:0000313" key="3">
    <source>
        <dbReference type="Proteomes" id="UP001347796"/>
    </source>
</evidence>
<keyword evidence="3" id="KW-1185">Reference proteome</keyword>
<dbReference type="AlphaFoldDB" id="A0AAN8JTW5"/>
<evidence type="ECO:0000313" key="2">
    <source>
        <dbReference type="EMBL" id="KAK6180918.1"/>
    </source>
</evidence>
<feature type="signal peptide" evidence="1">
    <location>
        <begin position="1"/>
        <end position="19"/>
    </location>
</feature>
<evidence type="ECO:0000256" key="1">
    <source>
        <dbReference type="SAM" id="SignalP"/>
    </source>
</evidence>
<accession>A0AAN8JTW5</accession>
<name>A0AAN8JTW5_PATCE</name>